<keyword evidence="12" id="KW-1185">Reference proteome</keyword>
<proteinExistence type="inferred from homology"/>
<dbReference type="InterPro" id="IPR005503">
    <property type="entry name" value="FliL"/>
</dbReference>
<dbReference type="PANTHER" id="PTHR35091:SF2">
    <property type="entry name" value="FLAGELLAR PROTEIN FLIL"/>
    <property type="match status" value="1"/>
</dbReference>
<gene>
    <name evidence="11" type="ORF">ABW99_17445</name>
</gene>
<reference evidence="12" key="1">
    <citation type="submission" date="2015-06" db="EMBL/GenBank/DDBJ databases">
        <authorList>
            <person name="Lim Y.L."/>
            <person name="Ee R."/>
            <person name="Yong D."/>
            <person name="How K.Y."/>
            <person name="Yin W.F."/>
            <person name="Chan K.G."/>
        </authorList>
    </citation>
    <scope>NUCLEOTIDE SEQUENCE [LARGE SCALE GENOMIC DNA]</scope>
    <source>
        <strain evidence="12">DSM 25325</strain>
    </source>
</reference>
<organism evidence="11 12">
    <name type="scientific">Pandoraea thiooxydans</name>
    <dbReference type="NCBI Taxonomy" id="445709"/>
    <lineage>
        <taxon>Bacteria</taxon>
        <taxon>Pseudomonadati</taxon>
        <taxon>Pseudomonadota</taxon>
        <taxon>Betaproteobacteria</taxon>
        <taxon>Burkholderiales</taxon>
        <taxon>Burkholderiaceae</taxon>
        <taxon>Pandoraea</taxon>
    </lineage>
</organism>
<dbReference type="GO" id="GO:0006935">
    <property type="term" value="P:chemotaxis"/>
    <property type="evidence" value="ECO:0007669"/>
    <property type="project" value="UniProtKB-KW"/>
</dbReference>
<dbReference type="PATRIC" id="fig|445709.3.peg.3683"/>
<name>A0A0G3EZ32_9BURK</name>
<keyword evidence="8 10" id="KW-1133">Transmembrane helix</keyword>
<dbReference type="NCBIfam" id="NF005435">
    <property type="entry name" value="PRK07021.1"/>
    <property type="match status" value="1"/>
</dbReference>
<dbReference type="Pfam" id="PF03748">
    <property type="entry name" value="FliL"/>
    <property type="match status" value="1"/>
</dbReference>
<evidence type="ECO:0000256" key="1">
    <source>
        <dbReference type="ARBA" id="ARBA00002254"/>
    </source>
</evidence>
<dbReference type="KEGG" id="ptx:ABW99_17445"/>
<keyword evidence="9 10" id="KW-0472">Membrane</keyword>
<comment type="subcellular location">
    <subcellularLocation>
        <location evidence="10">Cell inner membrane</location>
    </subcellularLocation>
    <subcellularLocation>
        <location evidence="2">Cell membrane</location>
        <topology evidence="2">Single-pass membrane protein</topology>
    </subcellularLocation>
</comment>
<evidence type="ECO:0000256" key="7">
    <source>
        <dbReference type="ARBA" id="ARBA00022779"/>
    </source>
</evidence>
<dbReference type="OrthoDB" id="5297029at2"/>
<dbReference type="GO" id="GO:0071978">
    <property type="term" value="P:bacterial-type flagellum-dependent swarming motility"/>
    <property type="evidence" value="ECO:0007669"/>
    <property type="project" value="TreeGrafter"/>
</dbReference>
<comment type="similarity">
    <text evidence="3 10">Belongs to the FliL family.</text>
</comment>
<dbReference type="Proteomes" id="UP000036700">
    <property type="component" value="Chromosome"/>
</dbReference>
<protein>
    <recommendedName>
        <fullName evidence="10">Flagellar protein FliL</fullName>
    </recommendedName>
</protein>
<evidence type="ECO:0000313" key="12">
    <source>
        <dbReference type="Proteomes" id="UP000036700"/>
    </source>
</evidence>
<keyword evidence="10" id="KW-0997">Cell inner membrane</keyword>
<dbReference type="EMBL" id="CP011568">
    <property type="protein sequence ID" value="AKJ70682.1"/>
    <property type="molecule type" value="Genomic_DNA"/>
</dbReference>
<evidence type="ECO:0000256" key="6">
    <source>
        <dbReference type="ARBA" id="ARBA00022692"/>
    </source>
</evidence>
<evidence type="ECO:0000256" key="2">
    <source>
        <dbReference type="ARBA" id="ARBA00004162"/>
    </source>
</evidence>
<dbReference type="GO" id="GO:0009425">
    <property type="term" value="C:bacterial-type flagellum basal body"/>
    <property type="evidence" value="ECO:0007669"/>
    <property type="project" value="InterPro"/>
</dbReference>
<keyword evidence="11" id="KW-0282">Flagellum</keyword>
<evidence type="ECO:0000256" key="3">
    <source>
        <dbReference type="ARBA" id="ARBA00008281"/>
    </source>
</evidence>
<evidence type="ECO:0000256" key="10">
    <source>
        <dbReference type="RuleBase" id="RU364125"/>
    </source>
</evidence>
<evidence type="ECO:0000256" key="8">
    <source>
        <dbReference type="ARBA" id="ARBA00022989"/>
    </source>
</evidence>
<dbReference type="PANTHER" id="PTHR35091">
    <property type="entry name" value="FLAGELLAR PROTEIN FLIL"/>
    <property type="match status" value="1"/>
</dbReference>
<evidence type="ECO:0000256" key="5">
    <source>
        <dbReference type="ARBA" id="ARBA00022500"/>
    </source>
</evidence>
<dbReference type="AlphaFoldDB" id="A0A0G3EZ32"/>
<keyword evidence="11" id="KW-0966">Cell projection</keyword>
<accession>A0A0G3EZ32</accession>
<dbReference type="GO" id="GO:0005886">
    <property type="term" value="C:plasma membrane"/>
    <property type="evidence" value="ECO:0007669"/>
    <property type="project" value="UniProtKB-SubCell"/>
</dbReference>
<comment type="function">
    <text evidence="1 10">Controls the rotational direction of flagella during chemotaxis.</text>
</comment>
<sequence>MANPATPQPAAAKRRPWLLIGIVLLLMSVTGTAAAVYLMHRNKSDAHRVKPPAPPVFVSMEPFTVNLADTDSDRYLHIGLALKVSDTTNQQRIVEHMPEVRSRILLLLASKQVSDLGTIADKHKLASEIRTLVDQPFGAGLPAQQVTNVLFTDFVIQ</sequence>
<keyword evidence="5 10" id="KW-0145">Chemotaxis</keyword>
<dbReference type="STRING" id="445709.ABW99_17445"/>
<evidence type="ECO:0000256" key="4">
    <source>
        <dbReference type="ARBA" id="ARBA00022475"/>
    </source>
</evidence>
<feature type="transmembrane region" description="Helical" evidence="10">
    <location>
        <begin position="17"/>
        <end position="38"/>
    </location>
</feature>
<keyword evidence="4" id="KW-1003">Cell membrane</keyword>
<keyword evidence="6 10" id="KW-0812">Transmembrane</keyword>
<evidence type="ECO:0000313" key="11">
    <source>
        <dbReference type="EMBL" id="AKJ70682.1"/>
    </source>
</evidence>
<keyword evidence="11" id="KW-0969">Cilium</keyword>
<dbReference type="RefSeq" id="WP_047216774.1">
    <property type="nucleotide sequence ID" value="NZ_CP011568.3"/>
</dbReference>
<keyword evidence="7 10" id="KW-0283">Flagellar rotation</keyword>
<evidence type="ECO:0000256" key="9">
    <source>
        <dbReference type="ARBA" id="ARBA00023136"/>
    </source>
</evidence>